<evidence type="ECO:0000313" key="2">
    <source>
        <dbReference type="EMBL" id="KKN44464.1"/>
    </source>
</evidence>
<name>A0A0F9QPV6_9ZZZZ</name>
<organism evidence="2">
    <name type="scientific">marine sediment metagenome</name>
    <dbReference type="NCBI Taxonomy" id="412755"/>
    <lineage>
        <taxon>unclassified sequences</taxon>
        <taxon>metagenomes</taxon>
        <taxon>ecological metagenomes</taxon>
    </lineage>
</organism>
<accession>A0A0F9QPV6</accession>
<dbReference type="AlphaFoldDB" id="A0A0F9QPV6"/>
<dbReference type="EMBL" id="LAZR01001449">
    <property type="protein sequence ID" value="KKN44464.1"/>
    <property type="molecule type" value="Genomic_DNA"/>
</dbReference>
<feature type="region of interest" description="Disordered" evidence="1">
    <location>
        <begin position="108"/>
        <end position="128"/>
    </location>
</feature>
<reference evidence="2" key="1">
    <citation type="journal article" date="2015" name="Nature">
        <title>Complex archaea that bridge the gap between prokaryotes and eukaryotes.</title>
        <authorList>
            <person name="Spang A."/>
            <person name="Saw J.H."/>
            <person name="Jorgensen S.L."/>
            <person name="Zaremba-Niedzwiedzka K."/>
            <person name="Martijn J."/>
            <person name="Lind A.E."/>
            <person name="van Eijk R."/>
            <person name="Schleper C."/>
            <person name="Guy L."/>
            <person name="Ettema T.J."/>
        </authorList>
    </citation>
    <scope>NUCLEOTIDE SEQUENCE</scope>
</reference>
<proteinExistence type="predicted"/>
<evidence type="ECO:0000256" key="1">
    <source>
        <dbReference type="SAM" id="MobiDB-lite"/>
    </source>
</evidence>
<comment type="caution">
    <text evidence="2">The sequence shown here is derived from an EMBL/GenBank/DDBJ whole genome shotgun (WGS) entry which is preliminary data.</text>
</comment>
<gene>
    <name evidence="2" type="ORF">LCGC14_0692760</name>
</gene>
<sequence>MPVLQNPVLGGMALGVKGMTSILQGRVAANKQARKLWSDMVIESAKISDPTRAAMVSEGATRIAPAGGIYRDPTTTEYQFLQNPLNTNINYQYGGSLKRPDTRSQNIIGNSQPNVPLTRPFTPNVPLTRPANMPPLNYARPYMFRRPGMSSYLMGRM</sequence>
<protein>
    <submittedName>
        <fullName evidence="2">Uncharacterized protein</fullName>
    </submittedName>
</protein>